<name>A0AAE4TZ62_9ACTN</name>
<dbReference type="PANTHER" id="PTHR35011">
    <property type="entry name" value="2,3-DIKETO-L-GULONATE TRAP TRANSPORTER SMALL PERMEASE PROTEIN YIAM"/>
    <property type="match status" value="1"/>
</dbReference>
<evidence type="ECO:0000256" key="8">
    <source>
        <dbReference type="ARBA" id="ARBA00038436"/>
    </source>
</evidence>
<dbReference type="Proteomes" id="UP001185873">
    <property type="component" value="Unassembled WGS sequence"/>
</dbReference>
<keyword evidence="5 9" id="KW-0812">Transmembrane</keyword>
<dbReference type="EMBL" id="JAWLKJ010000001">
    <property type="protein sequence ID" value="MDV6298455.1"/>
    <property type="molecule type" value="Genomic_DNA"/>
</dbReference>
<dbReference type="Pfam" id="PF04290">
    <property type="entry name" value="DctQ"/>
    <property type="match status" value="1"/>
</dbReference>
<comment type="similarity">
    <text evidence="8">Belongs to the TRAP transporter small permease family.</text>
</comment>
<evidence type="ECO:0000259" key="10">
    <source>
        <dbReference type="Pfam" id="PF04290"/>
    </source>
</evidence>
<evidence type="ECO:0000313" key="12">
    <source>
        <dbReference type="Proteomes" id="UP001185873"/>
    </source>
</evidence>
<dbReference type="PANTHER" id="PTHR35011:SF10">
    <property type="entry name" value="TRAP TRANSPORTER SMALL PERMEASE PROTEIN"/>
    <property type="match status" value="1"/>
</dbReference>
<sequence length="188" mass="20471">MTPSDRLENMMDTTTTVAERLVPGQRALSRVLYACAVIAGIATLVLALHIAADVSSRNLTGAPLSGTLEITQNWSMVLIVMLAMGYAEQIGEHINATILTQYLDPVSRWWSDLVVKGLMFLFVCALTYYSITAAVFAVEVQQVALGAITIPIWPVKIVLAIGFALFALQLLVSIISLLTNDRPRKSHV</sequence>
<feature type="transmembrane region" description="Helical" evidence="9">
    <location>
        <begin position="70"/>
        <end position="87"/>
    </location>
</feature>
<evidence type="ECO:0000256" key="5">
    <source>
        <dbReference type="ARBA" id="ARBA00022692"/>
    </source>
</evidence>
<feature type="transmembrane region" description="Helical" evidence="9">
    <location>
        <begin position="118"/>
        <end position="137"/>
    </location>
</feature>
<keyword evidence="6 9" id="KW-1133">Transmembrane helix</keyword>
<evidence type="ECO:0000313" key="11">
    <source>
        <dbReference type="EMBL" id="MDV6298455.1"/>
    </source>
</evidence>
<evidence type="ECO:0000256" key="7">
    <source>
        <dbReference type="ARBA" id="ARBA00023136"/>
    </source>
</evidence>
<evidence type="ECO:0000256" key="3">
    <source>
        <dbReference type="ARBA" id="ARBA00022475"/>
    </source>
</evidence>
<feature type="domain" description="Tripartite ATP-independent periplasmic transporters DctQ component" evidence="10">
    <location>
        <begin position="47"/>
        <end position="179"/>
    </location>
</feature>
<feature type="transmembrane region" description="Helical" evidence="9">
    <location>
        <begin position="157"/>
        <end position="178"/>
    </location>
</feature>
<feature type="transmembrane region" description="Helical" evidence="9">
    <location>
        <begin position="31"/>
        <end position="50"/>
    </location>
</feature>
<dbReference type="InterPro" id="IPR055348">
    <property type="entry name" value="DctQ"/>
</dbReference>
<dbReference type="GO" id="GO:0022857">
    <property type="term" value="F:transmembrane transporter activity"/>
    <property type="evidence" value="ECO:0007669"/>
    <property type="project" value="TreeGrafter"/>
</dbReference>
<dbReference type="GeneID" id="97418228"/>
<evidence type="ECO:0000256" key="1">
    <source>
        <dbReference type="ARBA" id="ARBA00004429"/>
    </source>
</evidence>
<gene>
    <name evidence="11" type="ORF">R3P82_04965</name>
</gene>
<evidence type="ECO:0000256" key="4">
    <source>
        <dbReference type="ARBA" id="ARBA00022519"/>
    </source>
</evidence>
<keyword evidence="3" id="KW-1003">Cell membrane</keyword>
<keyword evidence="2" id="KW-0813">Transport</keyword>
<reference evidence="11" key="1">
    <citation type="submission" date="2023-10" db="EMBL/GenBank/DDBJ databases">
        <title>Development of a sustainable strategy for remediation of hydrocarbon-contaminated territories based on the waste exchange concept.</title>
        <authorList>
            <person name="Krivoruchko A."/>
        </authorList>
    </citation>
    <scope>NUCLEOTIDE SEQUENCE</scope>
    <source>
        <strain evidence="11">IEGM 1175</strain>
    </source>
</reference>
<proteinExistence type="inferred from homology"/>
<evidence type="ECO:0000256" key="6">
    <source>
        <dbReference type="ARBA" id="ARBA00022989"/>
    </source>
</evidence>
<dbReference type="GO" id="GO:0015740">
    <property type="term" value="P:C4-dicarboxylate transport"/>
    <property type="evidence" value="ECO:0007669"/>
    <property type="project" value="TreeGrafter"/>
</dbReference>
<evidence type="ECO:0000256" key="2">
    <source>
        <dbReference type="ARBA" id="ARBA00022448"/>
    </source>
</evidence>
<dbReference type="InterPro" id="IPR007387">
    <property type="entry name" value="TRAP_DctQ"/>
</dbReference>
<evidence type="ECO:0000256" key="9">
    <source>
        <dbReference type="SAM" id="Phobius"/>
    </source>
</evidence>
<comment type="caution">
    <text evidence="11">The sequence shown here is derived from an EMBL/GenBank/DDBJ whole genome shotgun (WGS) entry which is preliminary data.</text>
</comment>
<organism evidence="11 12">
    <name type="scientific">Dietzia maris</name>
    <dbReference type="NCBI Taxonomy" id="37915"/>
    <lineage>
        <taxon>Bacteria</taxon>
        <taxon>Bacillati</taxon>
        <taxon>Actinomycetota</taxon>
        <taxon>Actinomycetes</taxon>
        <taxon>Mycobacteriales</taxon>
        <taxon>Dietziaceae</taxon>
        <taxon>Dietzia</taxon>
    </lineage>
</organism>
<comment type="subcellular location">
    <subcellularLocation>
        <location evidence="1">Cell inner membrane</location>
        <topology evidence="1">Multi-pass membrane protein</topology>
    </subcellularLocation>
</comment>
<dbReference type="RefSeq" id="WP_120284228.1">
    <property type="nucleotide sequence ID" value="NZ_CANNAK010000004.1"/>
</dbReference>
<keyword evidence="4" id="KW-0997">Cell inner membrane</keyword>
<accession>A0AAE4TZ62</accession>
<dbReference type="GO" id="GO:0005886">
    <property type="term" value="C:plasma membrane"/>
    <property type="evidence" value="ECO:0007669"/>
    <property type="project" value="UniProtKB-SubCell"/>
</dbReference>
<keyword evidence="7 9" id="KW-0472">Membrane</keyword>
<dbReference type="AlphaFoldDB" id="A0AAE4TZ62"/>
<protein>
    <submittedName>
        <fullName evidence="11">TRAP transporter small permease</fullName>
    </submittedName>
</protein>